<reference evidence="1" key="1">
    <citation type="submission" date="2021-10" db="EMBL/GenBank/DDBJ databases">
        <title>Psilocybe cubensis genome.</title>
        <authorList>
            <person name="Mckernan K.J."/>
            <person name="Crawford S."/>
            <person name="Trippe A."/>
            <person name="Kane L.T."/>
            <person name="Mclaughlin S."/>
        </authorList>
    </citation>
    <scope>NUCLEOTIDE SEQUENCE</scope>
    <source>
        <strain evidence="1">MGC-MH-2018</strain>
    </source>
</reference>
<organism evidence="1 2">
    <name type="scientific">Psilocybe cubensis</name>
    <name type="common">Psychedelic mushroom</name>
    <name type="synonym">Stropharia cubensis</name>
    <dbReference type="NCBI Taxonomy" id="181762"/>
    <lineage>
        <taxon>Eukaryota</taxon>
        <taxon>Fungi</taxon>
        <taxon>Dikarya</taxon>
        <taxon>Basidiomycota</taxon>
        <taxon>Agaricomycotina</taxon>
        <taxon>Agaricomycetes</taxon>
        <taxon>Agaricomycetidae</taxon>
        <taxon>Agaricales</taxon>
        <taxon>Agaricineae</taxon>
        <taxon>Strophariaceae</taxon>
        <taxon>Psilocybe</taxon>
    </lineage>
</organism>
<gene>
    <name evidence="1" type="ORF">JR316_0013486</name>
</gene>
<dbReference type="EMBL" id="JAFIQS020000016">
    <property type="protein sequence ID" value="KAH9474213.1"/>
    <property type="molecule type" value="Genomic_DNA"/>
</dbReference>
<sequence length="88" mass="10122">MLRVKASLSVAGVDFQVDSTLLWGGQSRVVPDEQNTEQLTFSTPVRRWQRLVAVANSYVSTHIHVEQRITYLQVSYKTYTRIPRRLDG</sequence>
<evidence type="ECO:0000313" key="1">
    <source>
        <dbReference type="EMBL" id="KAH9474213.1"/>
    </source>
</evidence>
<protein>
    <submittedName>
        <fullName evidence="1">Uncharacterized protein</fullName>
    </submittedName>
</protein>
<accession>A0ACB8GEY7</accession>
<keyword evidence="2" id="KW-1185">Reference proteome</keyword>
<evidence type="ECO:0000313" key="2">
    <source>
        <dbReference type="Proteomes" id="UP000664032"/>
    </source>
</evidence>
<comment type="caution">
    <text evidence="1">The sequence shown here is derived from an EMBL/GenBank/DDBJ whole genome shotgun (WGS) entry which is preliminary data.</text>
</comment>
<dbReference type="Proteomes" id="UP000664032">
    <property type="component" value="Unassembled WGS sequence"/>
</dbReference>
<name>A0ACB8GEY7_PSICU</name>
<proteinExistence type="predicted"/>